<sequence length="431" mass="47678">MQRVRQRDWASLPNTMAPIVWTVVAKIALPALLRGVSSARPQAAEAMEEASSLSSSLSAIQHTQRFTSRPATECGSLLAEQSNGGRYRRITPVIKGPVVCWIADLMKPHLTEEVVPPPAQVVRLRDATVTGVGTIVIDGSTIVRESLINAHHAKDIDDFVLTDEAGLYEAKPDYRGSEPLPDGTYVLLKQRWDSNYGHWLVESLPRLSLLEGLVDLTRCRFLLTAAAPAMRKVYADSLAAYGITEEQLVWPGPRPQFVKDLIYPLPLTVQPWVKAPVVITALEELGRRLLATATPAPQPEKLYVRRPDGARRKLRNEDAVLRMVEQRGYVVTTPGLMSLAAQVQTFSRASHIVGVLGAECTNLAFSPRGIRFLGLAPEHMQDDFFYDLCSHKKGQYFCLHGTSDNPSEGFASSFEVDLQLFTQMLEDHEAG</sequence>
<dbReference type="Pfam" id="PF04577">
    <property type="entry name" value="Glyco_transf_61"/>
    <property type="match status" value="1"/>
</dbReference>
<dbReference type="AlphaFoldDB" id="A0A327MFB5"/>
<comment type="caution">
    <text evidence="2">The sequence shown here is derived from an EMBL/GenBank/DDBJ whole genome shotgun (WGS) entry which is preliminary data.</text>
</comment>
<protein>
    <recommendedName>
        <fullName evidence="1">Glycosyltransferase 61 catalytic domain-containing protein</fullName>
    </recommendedName>
</protein>
<accession>A0A327MFB5</accession>
<name>A0A327MFB5_9PROT</name>
<evidence type="ECO:0000259" key="1">
    <source>
        <dbReference type="Pfam" id="PF04577"/>
    </source>
</evidence>
<dbReference type="EMBL" id="QLIX01000001">
    <property type="protein sequence ID" value="RAI60764.1"/>
    <property type="molecule type" value="Genomic_DNA"/>
</dbReference>
<evidence type="ECO:0000313" key="2">
    <source>
        <dbReference type="EMBL" id="RAI60764.1"/>
    </source>
</evidence>
<dbReference type="OrthoDB" id="7185280at2"/>
<dbReference type="GO" id="GO:0016757">
    <property type="term" value="F:glycosyltransferase activity"/>
    <property type="evidence" value="ECO:0007669"/>
    <property type="project" value="InterPro"/>
</dbReference>
<feature type="domain" description="Glycosyltransferase 61 catalytic" evidence="1">
    <location>
        <begin position="196"/>
        <end position="370"/>
    </location>
</feature>
<dbReference type="InterPro" id="IPR049625">
    <property type="entry name" value="Glyco_transf_61_cat"/>
</dbReference>
<evidence type="ECO:0000313" key="3">
    <source>
        <dbReference type="Proteomes" id="UP000249065"/>
    </source>
</evidence>
<organism evidence="2 3">
    <name type="scientific">Roseicella frigidaeris</name>
    <dbReference type="NCBI Taxonomy" id="2230885"/>
    <lineage>
        <taxon>Bacteria</taxon>
        <taxon>Pseudomonadati</taxon>
        <taxon>Pseudomonadota</taxon>
        <taxon>Alphaproteobacteria</taxon>
        <taxon>Acetobacterales</taxon>
        <taxon>Roseomonadaceae</taxon>
        <taxon>Roseicella</taxon>
    </lineage>
</organism>
<reference evidence="3" key="1">
    <citation type="submission" date="2018-06" db="EMBL/GenBank/DDBJ databases">
        <authorList>
            <person name="Khan S.A."/>
        </authorList>
    </citation>
    <scope>NUCLEOTIDE SEQUENCE [LARGE SCALE GENOMIC DNA]</scope>
    <source>
        <strain evidence="3">DB-1506</strain>
    </source>
</reference>
<gene>
    <name evidence="2" type="ORF">DOO78_01145</name>
</gene>
<dbReference type="Proteomes" id="UP000249065">
    <property type="component" value="Unassembled WGS sequence"/>
</dbReference>
<keyword evidence="3" id="KW-1185">Reference proteome</keyword>
<proteinExistence type="predicted"/>